<dbReference type="CDD" id="cd05379">
    <property type="entry name" value="CAP_bacterial"/>
    <property type="match status" value="1"/>
</dbReference>
<dbReference type="PANTHER" id="PTHR31157">
    <property type="entry name" value="SCP DOMAIN-CONTAINING PROTEIN"/>
    <property type="match status" value="1"/>
</dbReference>
<dbReference type="EMBL" id="FWWZ01000001">
    <property type="protein sequence ID" value="SMC08473.1"/>
    <property type="molecule type" value="Genomic_DNA"/>
</dbReference>
<dbReference type="AlphaFoldDB" id="A0A1W1WRY1"/>
<name>A0A1W1WRY1_9BACT</name>
<dbReference type="RefSeq" id="WP_159445285.1">
    <property type="nucleotide sequence ID" value="NZ_AP026671.1"/>
</dbReference>
<dbReference type="STRING" id="1069081.SAMN05660197_0225"/>
<dbReference type="OrthoDB" id="5372233at2"/>
<reference evidence="3" key="1">
    <citation type="submission" date="2017-04" db="EMBL/GenBank/DDBJ databases">
        <authorList>
            <person name="Varghese N."/>
            <person name="Submissions S."/>
        </authorList>
    </citation>
    <scope>NUCLEOTIDE SEQUENCE [LARGE SCALE GENOMIC DNA]</scope>
    <source>
        <strain evidence="3">DSM 16512</strain>
    </source>
</reference>
<protein>
    <submittedName>
        <fullName evidence="2">Cysteine-rich secretory protein family protein</fullName>
    </submittedName>
</protein>
<proteinExistence type="predicted"/>
<evidence type="ECO:0000313" key="3">
    <source>
        <dbReference type="Proteomes" id="UP000192602"/>
    </source>
</evidence>
<dbReference type="PANTHER" id="PTHR31157:SF1">
    <property type="entry name" value="SCP DOMAIN-CONTAINING PROTEIN"/>
    <property type="match status" value="1"/>
</dbReference>
<organism evidence="2 3">
    <name type="scientific">Nitratiruptor tergarcus DSM 16512</name>
    <dbReference type="NCBI Taxonomy" id="1069081"/>
    <lineage>
        <taxon>Bacteria</taxon>
        <taxon>Pseudomonadati</taxon>
        <taxon>Campylobacterota</taxon>
        <taxon>Epsilonproteobacteria</taxon>
        <taxon>Nautiliales</taxon>
        <taxon>Nitratiruptoraceae</taxon>
        <taxon>Nitratiruptor</taxon>
    </lineage>
</organism>
<evidence type="ECO:0000313" key="2">
    <source>
        <dbReference type="EMBL" id="SMC08473.1"/>
    </source>
</evidence>
<dbReference type="Gene3D" id="3.40.33.10">
    <property type="entry name" value="CAP"/>
    <property type="match status" value="1"/>
</dbReference>
<accession>A0A1W1WRY1</accession>
<gene>
    <name evidence="2" type="ORF">SAMN05660197_0225</name>
</gene>
<dbReference type="Pfam" id="PF00188">
    <property type="entry name" value="CAP"/>
    <property type="match status" value="1"/>
</dbReference>
<dbReference type="Proteomes" id="UP000192602">
    <property type="component" value="Unassembled WGS sequence"/>
</dbReference>
<keyword evidence="3" id="KW-1185">Reference proteome</keyword>
<feature type="domain" description="SCP" evidence="1">
    <location>
        <begin position="26"/>
        <end position="141"/>
    </location>
</feature>
<evidence type="ECO:0000259" key="1">
    <source>
        <dbReference type="Pfam" id="PF00188"/>
    </source>
</evidence>
<dbReference type="InterPro" id="IPR014044">
    <property type="entry name" value="CAP_dom"/>
</dbReference>
<dbReference type="InterPro" id="IPR035940">
    <property type="entry name" value="CAP_sf"/>
</dbReference>
<sequence>MQKVIIVLFCLIIFAWGDKNEAYSYLSSLRSAATLNSFTKNRYLDIAAQKHSDYMALHEIVSTYEDSSKTGYTGYRAKDRAIDAGFQSRWVIENVKKTKKDIKQAIDELMAEVDNRFIFLNPYMNIVGIGEAKRSEYNYYTFDIGNSYLDSLCRRSDTYSSGRYYYNVCADTDKKIDHDLYLNEKKRVALGNPAIVVWPTESKKVYPALFDLEGRMDCYFAGYPITMEFNQYKIDEIPTILSFSLKNQAGEPVTLQKCKVSDYKYAFIPINRLLWNRRYRVEVEYSVGDSTFTKSWNFYTEDPPYPMFIVYKNEDNKHIYNITSDEIYALYVEPKDCKDKLKSVYWNRYGVENIEAGFLDRNTIWFKMRGTSGCM</sequence>